<dbReference type="InterPro" id="IPR037381">
    <property type="entry name" value="RFWD3"/>
</dbReference>
<evidence type="ECO:0000256" key="11">
    <source>
        <dbReference type="ARBA" id="ARBA00023204"/>
    </source>
</evidence>
<name>A0A7N2MDB5_QUELO</name>
<dbReference type="AlphaFoldDB" id="A0A7N2MDB5"/>
<dbReference type="EC" id="2.3.2.27" evidence="4"/>
<dbReference type="PROSITE" id="PS50089">
    <property type="entry name" value="ZF_RING_2"/>
    <property type="match status" value="1"/>
</dbReference>
<dbReference type="InterPro" id="IPR015943">
    <property type="entry name" value="WD40/YVTN_repeat-like_dom_sf"/>
</dbReference>
<dbReference type="SUPFAM" id="SSF50978">
    <property type="entry name" value="WD40 repeat-like"/>
    <property type="match status" value="1"/>
</dbReference>
<proteinExistence type="predicted"/>
<keyword evidence="11" id="KW-0234">DNA repair</keyword>
<evidence type="ECO:0000256" key="15">
    <source>
        <dbReference type="SAM" id="MobiDB-lite"/>
    </source>
</evidence>
<organism evidence="17 18">
    <name type="scientific">Quercus lobata</name>
    <name type="common">Valley oak</name>
    <dbReference type="NCBI Taxonomy" id="97700"/>
    <lineage>
        <taxon>Eukaryota</taxon>
        <taxon>Viridiplantae</taxon>
        <taxon>Streptophyta</taxon>
        <taxon>Embryophyta</taxon>
        <taxon>Tracheophyta</taxon>
        <taxon>Spermatophyta</taxon>
        <taxon>Magnoliopsida</taxon>
        <taxon>eudicotyledons</taxon>
        <taxon>Gunneridae</taxon>
        <taxon>Pentapetalae</taxon>
        <taxon>rosids</taxon>
        <taxon>fabids</taxon>
        <taxon>Fagales</taxon>
        <taxon>Fagaceae</taxon>
        <taxon>Quercus</taxon>
    </lineage>
</organism>
<keyword evidence="5" id="KW-0963">Cytoplasm</keyword>
<dbReference type="Gramene" id="QL08p054123:mrna">
    <property type="protein sequence ID" value="QL08p054123:mrna"/>
    <property type="gene ID" value="QL08p054123"/>
</dbReference>
<keyword evidence="18" id="KW-1185">Reference proteome</keyword>
<dbReference type="InterPro" id="IPR056527">
    <property type="entry name" value="WD40_RFWD3"/>
</dbReference>
<evidence type="ECO:0000259" key="16">
    <source>
        <dbReference type="PROSITE" id="PS50089"/>
    </source>
</evidence>
<comment type="catalytic activity">
    <reaction evidence="1">
        <text>S-ubiquitinyl-[E2 ubiquitin-conjugating enzyme]-L-cysteine + [acceptor protein]-L-lysine = [E2 ubiquitin-conjugating enzyme]-L-cysteine + N(6)-ubiquitinyl-[acceptor protein]-L-lysine.</text>
        <dbReference type="EC" id="2.3.2.27"/>
    </reaction>
</comment>
<dbReference type="GO" id="GO:0016567">
    <property type="term" value="P:protein ubiquitination"/>
    <property type="evidence" value="ECO:0007669"/>
    <property type="project" value="InterPro"/>
</dbReference>
<dbReference type="InterPro" id="IPR036322">
    <property type="entry name" value="WD40_repeat_dom_sf"/>
</dbReference>
<evidence type="ECO:0000256" key="7">
    <source>
        <dbReference type="ARBA" id="ARBA00022679"/>
    </source>
</evidence>
<dbReference type="InParanoid" id="A0A7N2MDB5"/>
<feature type="compositionally biased region" description="Basic and acidic residues" evidence="15">
    <location>
        <begin position="37"/>
        <end position="46"/>
    </location>
</feature>
<evidence type="ECO:0000256" key="10">
    <source>
        <dbReference type="ARBA" id="ARBA00022786"/>
    </source>
</evidence>
<protein>
    <recommendedName>
        <fullName evidence="4">RING-type E3 ubiquitin transferase</fullName>
        <ecNumber evidence="4">2.3.2.27</ecNumber>
    </recommendedName>
</protein>
<evidence type="ECO:0000313" key="17">
    <source>
        <dbReference type="EnsemblPlants" id="QL08p054123:mrna"/>
    </source>
</evidence>
<reference evidence="17 18" key="1">
    <citation type="journal article" date="2016" name="G3 (Bethesda)">
        <title>First Draft Assembly and Annotation of the Genome of a California Endemic Oak Quercus lobata Nee (Fagaceae).</title>
        <authorList>
            <person name="Sork V.L."/>
            <person name="Fitz-Gibbon S.T."/>
            <person name="Puiu D."/>
            <person name="Crepeau M."/>
            <person name="Gugger P.F."/>
            <person name="Sherman R."/>
            <person name="Stevens K."/>
            <person name="Langley C.H."/>
            <person name="Pellegrini M."/>
            <person name="Salzberg S.L."/>
        </authorList>
    </citation>
    <scope>NUCLEOTIDE SEQUENCE [LARGE SCALE GENOMIC DNA]</scope>
    <source>
        <strain evidence="17 18">cv. SW786</strain>
    </source>
</reference>
<evidence type="ECO:0000256" key="3">
    <source>
        <dbReference type="ARBA" id="ARBA00004906"/>
    </source>
</evidence>
<keyword evidence="7" id="KW-0808">Transferase</keyword>
<dbReference type="SUPFAM" id="SSF57850">
    <property type="entry name" value="RING/U-box"/>
    <property type="match status" value="1"/>
</dbReference>
<keyword evidence="9" id="KW-0227">DNA damage</keyword>
<evidence type="ECO:0000256" key="8">
    <source>
        <dbReference type="ARBA" id="ARBA00022737"/>
    </source>
</evidence>
<evidence type="ECO:0000256" key="1">
    <source>
        <dbReference type="ARBA" id="ARBA00000900"/>
    </source>
</evidence>
<dbReference type="GO" id="GO:0016604">
    <property type="term" value="C:nuclear body"/>
    <property type="evidence" value="ECO:0007669"/>
    <property type="project" value="UniProtKB-SubCell"/>
</dbReference>
<keyword evidence="8" id="KW-0677">Repeat</keyword>
<evidence type="ECO:0000313" key="18">
    <source>
        <dbReference type="Proteomes" id="UP000594261"/>
    </source>
</evidence>
<dbReference type="Gene3D" id="3.30.40.10">
    <property type="entry name" value="Zinc/RING finger domain, C3HC4 (zinc finger)"/>
    <property type="match status" value="1"/>
</dbReference>
<sequence>MFRIPSDAATPTPMQIDGGEGHDRQITGEEASEEQGYGEKGKEEKEKKKKKKELGESNLDGLCCSICMEPWASHGDHQASCLPCGHVYGMSCIIKWIQQCHGYPAKCPQCNAKCISKDVRKLFASPVVVHNEGLQKKIESLQTEIRSLKNEGKGNMGEFLMYSDICLCVINVRKYIGRSVYMRAGLLDVQDKLLDVQDNLLNELHQVKKKQADLENATLGGMGSKPLGFFSAKESWGENNGHHIDSNISKQEILPCSFVLQQELAVEGATLFDMDASYQILILARRISGMGGTHMLNKINLICPHENEDIQLPKRIRAIKDLRVSPCGRLTLLASLGKKLSILSHGSNELVINYDLQDPAWSCSWDSNNPSYIYAGLQNGMLLTFDMRRTRNPLQCMIGLTSRPIHTIYSLINNPAFGQGAHKLLTASSIGPCVWNTGCARERPFLVPGLENQGICMSLAYSPSSDDIVASYRPKILASNGATSSQSSQSSTALNTVGSQVLVKRVAGNFYNKLGSTSTNVSYVQMTKSTIINIENCYPIFAYGDEETHGLRLRALPNLSDSQNLKPHQLPILDVKYAHSQGSGLLGCISKEKLQLFSPKYM</sequence>
<comment type="subcellular location">
    <subcellularLocation>
        <location evidence="2">Cytoplasm</location>
    </subcellularLocation>
    <subcellularLocation>
        <location evidence="13">Nucleus</location>
        <location evidence="13">Nuclear body</location>
    </subcellularLocation>
</comment>
<evidence type="ECO:0000256" key="2">
    <source>
        <dbReference type="ARBA" id="ARBA00004496"/>
    </source>
</evidence>
<keyword evidence="14" id="KW-0863">Zinc-finger</keyword>
<feature type="region of interest" description="Disordered" evidence="15">
    <location>
        <begin position="1"/>
        <end position="51"/>
    </location>
</feature>
<accession>A0A7N2MDB5</accession>
<keyword evidence="6" id="KW-0853">WD repeat</keyword>
<evidence type="ECO:0000256" key="6">
    <source>
        <dbReference type="ARBA" id="ARBA00022574"/>
    </source>
</evidence>
<dbReference type="GO" id="GO:0036297">
    <property type="term" value="P:interstrand cross-link repair"/>
    <property type="evidence" value="ECO:0007669"/>
    <property type="project" value="InterPro"/>
</dbReference>
<dbReference type="Gene3D" id="2.130.10.10">
    <property type="entry name" value="YVTN repeat-like/Quinoprotein amine dehydrogenase"/>
    <property type="match status" value="1"/>
</dbReference>
<evidence type="ECO:0000256" key="4">
    <source>
        <dbReference type="ARBA" id="ARBA00012483"/>
    </source>
</evidence>
<keyword evidence="14" id="KW-0862">Zinc</keyword>
<feature type="domain" description="RING-type" evidence="16">
    <location>
        <begin position="64"/>
        <end position="111"/>
    </location>
</feature>
<dbReference type="GO" id="GO:0008270">
    <property type="term" value="F:zinc ion binding"/>
    <property type="evidence" value="ECO:0007669"/>
    <property type="project" value="UniProtKB-KW"/>
</dbReference>
<dbReference type="PANTHER" id="PTHR16047">
    <property type="entry name" value="RFWD3 PROTEIN"/>
    <property type="match status" value="1"/>
</dbReference>
<dbReference type="GO" id="GO:0005737">
    <property type="term" value="C:cytoplasm"/>
    <property type="evidence" value="ECO:0007669"/>
    <property type="project" value="UniProtKB-SubCell"/>
</dbReference>
<keyword evidence="12" id="KW-0539">Nucleus</keyword>
<dbReference type="Proteomes" id="UP000594261">
    <property type="component" value="Chromosome 8"/>
</dbReference>
<keyword evidence="10" id="KW-0833">Ubl conjugation pathway</keyword>
<dbReference type="PANTHER" id="PTHR16047:SF7">
    <property type="entry name" value="E3 UBIQUITIN-PROTEIN LIGASE RFWD3"/>
    <property type="match status" value="1"/>
</dbReference>
<comment type="pathway">
    <text evidence="3">Protein modification; protein ubiquitination.</text>
</comment>
<evidence type="ECO:0000256" key="12">
    <source>
        <dbReference type="ARBA" id="ARBA00023242"/>
    </source>
</evidence>
<dbReference type="EnsemblPlants" id="QL08p054123:mrna">
    <property type="protein sequence ID" value="QL08p054123:mrna"/>
    <property type="gene ID" value="QL08p054123"/>
</dbReference>
<dbReference type="OMA" id="IIPYGNN"/>
<dbReference type="EMBL" id="LRBV02000008">
    <property type="status" value="NOT_ANNOTATED_CDS"/>
    <property type="molecule type" value="Genomic_DNA"/>
</dbReference>
<dbReference type="CDD" id="cd16450">
    <property type="entry name" value="mRING-C3HGC3_RFWD3"/>
    <property type="match status" value="1"/>
</dbReference>
<reference evidence="17" key="2">
    <citation type="submission" date="2021-01" db="UniProtKB">
        <authorList>
            <consortium name="EnsemblPlants"/>
        </authorList>
    </citation>
    <scope>IDENTIFICATION</scope>
</reference>
<keyword evidence="14" id="KW-0479">Metal-binding</keyword>
<dbReference type="Pfam" id="PF23419">
    <property type="entry name" value="WD40_RFWD3"/>
    <property type="match status" value="1"/>
</dbReference>
<evidence type="ECO:0000256" key="14">
    <source>
        <dbReference type="PROSITE-ProRule" id="PRU00175"/>
    </source>
</evidence>
<evidence type="ECO:0000256" key="5">
    <source>
        <dbReference type="ARBA" id="ARBA00022490"/>
    </source>
</evidence>
<dbReference type="InterPro" id="IPR001841">
    <property type="entry name" value="Znf_RING"/>
</dbReference>
<evidence type="ECO:0000256" key="13">
    <source>
        <dbReference type="ARBA" id="ARBA00034306"/>
    </source>
</evidence>
<dbReference type="InterPro" id="IPR013083">
    <property type="entry name" value="Znf_RING/FYVE/PHD"/>
</dbReference>
<dbReference type="GO" id="GO:0061630">
    <property type="term" value="F:ubiquitin protein ligase activity"/>
    <property type="evidence" value="ECO:0007669"/>
    <property type="project" value="UniProtKB-EC"/>
</dbReference>
<evidence type="ECO:0000256" key="9">
    <source>
        <dbReference type="ARBA" id="ARBA00022763"/>
    </source>
</evidence>